<evidence type="ECO:0000313" key="2">
    <source>
        <dbReference type="Proteomes" id="UP000624041"/>
    </source>
</evidence>
<proteinExistence type="predicted"/>
<evidence type="ECO:0000313" key="1">
    <source>
        <dbReference type="EMBL" id="GGN63494.1"/>
    </source>
</evidence>
<keyword evidence="2" id="KW-1185">Reference proteome</keyword>
<organism evidence="1 2">
    <name type="scientific">Oceanobacillus indicireducens</name>
    <dbReference type="NCBI Taxonomy" id="1004261"/>
    <lineage>
        <taxon>Bacteria</taxon>
        <taxon>Bacillati</taxon>
        <taxon>Bacillota</taxon>
        <taxon>Bacilli</taxon>
        <taxon>Bacillales</taxon>
        <taxon>Bacillaceae</taxon>
        <taxon>Oceanobacillus</taxon>
    </lineage>
</organism>
<gene>
    <name evidence="1" type="primary">fin</name>
    <name evidence="1" type="ORF">GCM10007971_30450</name>
</gene>
<reference evidence="1" key="1">
    <citation type="journal article" date="2014" name="Int. J. Syst. Evol. Microbiol.">
        <title>Complete genome sequence of Corynebacterium casei LMG S-19264T (=DSM 44701T), isolated from a smear-ripened cheese.</title>
        <authorList>
            <consortium name="US DOE Joint Genome Institute (JGI-PGF)"/>
            <person name="Walter F."/>
            <person name="Albersmeier A."/>
            <person name="Kalinowski J."/>
            <person name="Ruckert C."/>
        </authorList>
    </citation>
    <scope>NUCLEOTIDE SEQUENCE</scope>
    <source>
        <strain evidence="1">JCM 17251</strain>
    </source>
</reference>
<dbReference type="AlphaFoldDB" id="A0A917Y2G0"/>
<comment type="caution">
    <text evidence="1">The sequence shown here is derived from an EMBL/GenBank/DDBJ whole genome shotgun (WGS) entry which is preliminary data.</text>
</comment>
<dbReference type="GO" id="GO:0010468">
    <property type="term" value="P:regulation of gene expression"/>
    <property type="evidence" value="ECO:0007669"/>
    <property type="project" value="InterPro"/>
</dbReference>
<reference evidence="1" key="2">
    <citation type="submission" date="2020-09" db="EMBL/GenBank/DDBJ databases">
        <authorList>
            <person name="Sun Q."/>
            <person name="Ohkuma M."/>
        </authorList>
    </citation>
    <scope>NUCLEOTIDE SEQUENCE</scope>
    <source>
        <strain evidence="1">JCM 17251</strain>
    </source>
</reference>
<dbReference type="Pfam" id="PF10955">
    <property type="entry name" value="Fin"/>
    <property type="match status" value="1"/>
</dbReference>
<dbReference type="Proteomes" id="UP000624041">
    <property type="component" value="Unassembled WGS sequence"/>
</dbReference>
<accession>A0A917Y2G0</accession>
<sequence>MAIIYHCRHCTQEIGRLEEQVLDASLLGIDRLTAKEKQEMMEYQANGDIKIYAICDTCEAALQEHPHYHELDYFIQ</sequence>
<name>A0A917Y2G0_9BACI</name>
<dbReference type="InterPro" id="IPR020115">
    <property type="entry name" value="Fin"/>
</dbReference>
<protein>
    <submittedName>
        <fullName evidence="1">Anti-sigma-F factor Fin</fullName>
    </submittedName>
</protein>
<dbReference type="RefSeq" id="WP_188858607.1">
    <property type="nucleotide sequence ID" value="NZ_BMOS01000027.1"/>
</dbReference>
<dbReference type="EMBL" id="BMOS01000027">
    <property type="protein sequence ID" value="GGN63494.1"/>
    <property type="molecule type" value="Genomic_DNA"/>
</dbReference>